<dbReference type="PROSITE" id="PS51192">
    <property type="entry name" value="HELICASE_ATP_BIND_1"/>
    <property type="match status" value="1"/>
</dbReference>
<dbReference type="PROSITE" id="PS00518">
    <property type="entry name" value="ZF_RING_1"/>
    <property type="match status" value="1"/>
</dbReference>
<dbReference type="PANTHER" id="PTHR45626">
    <property type="entry name" value="TRANSCRIPTION TERMINATION FACTOR 2-RELATED"/>
    <property type="match status" value="1"/>
</dbReference>
<protein>
    <submittedName>
        <fullName evidence="11">Uncharacterized protein</fullName>
    </submittedName>
</protein>
<evidence type="ECO:0000256" key="1">
    <source>
        <dbReference type="ARBA" id="ARBA00022723"/>
    </source>
</evidence>
<proteinExistence type="predicted"/>
<dbReference type="GO" id="GO:0008094">
    <property type="term" value="F:ATP-dependent activity, acting on DNA"/>
    <property type="evidence" value="ECO:0007669"/>
    <property type="project" value="TreeGrafter"/>
</dbReference>
<dbReference type="Pfam" id="PF00271">
    <property type="entry name" value="Helicase_C"/>
    <property type="match status" value="1"/>
</dbReference>
<dbReference type="Pfam" id="PF00176">
    <property type="entry name" value="SNF2-rel_dom"/>
    <property type="match status" value="1"/>
</dbReference>
<dbReference type="CDD" id="cd18008">
    <property type="entry name" value="DEXDc_SHPRH-like"/>
    <property type="match status" value="1"/>
</dbReference>
<dbReference type="SUPFAM" id="SSF52540">
    <property type="entry name" value="P-loop containing nucleoside triphosphate hydrolases"/>
    <property type="match status" value="2"/>
</dbReference>
<dbReference type="GO" id="GO:0005634">
    <property type="term" value="C:nucleus"/>
    <property type="evidence" value="ECO:0007669"/>
    <property type="project" value="TreeGrafter"/>
</dbReference>
<reference evidence="11" key="1">
    <citation type="journal article" date="2020" name="Stud. Mycol.">
        <title>101 Dothideomycetes genomes: a test case for predicting lifestyles and emergence of pathogens.</title>
        <authorList>
            <person name="Haridas S."/>
            <person name="Albert R."/>
            <person name="Binder M."/>
            <person name="Bloem J."/>
            <person name="Labutti K."/>
            <person name="Salamov A."/>
            <person name="Andreopoulos B."/>
            <person name="Baker S."/>
            <person name="Barry K."/>
            <person name="Bills G."/>
            <person name="Bluhm B."/>
            <person name="Cannon C."/>
            <person name="Castanera R."/>
            <person name="Culley D."/>
            <person name="Daum C."/>
            <person name="Ezra D."/>
            <person name="Gonzalez J."/>
            <person name="Henrissat B."/>
            <person name="Kuo A."/>
            <person name="Liang C."/>
            <person name="Lipzen A."/>
            <person name="Lutzoni F."/>
            <person name="Magnuson J."/>
            <person name="Mondo S."/>
            <person name="Nolan M."/>
            <person name="Ohm R."/>
            <person name="Pangilinan J."/>
            <person name="Park H.-J."/>
            <person name="Ramirez L."/>
            <person name="Alfaro M."/>
            <person name="Sun H."/>
            <person name="Tritt A."/>
            <person name="Yoshinaga Y."/>
            <person name="Zwiers L.-H."/>
            <person name="Turgeon B."/>
            <person name="Goodwin S."/>
            <person name="Spatafora J."/>
            <person name="Crous P."/>
            <person name="Grigoriev I."/>
        </authorList>
    </citation>
    <scope>NUCLEOTIDE SEQUENCE</scope>
    <source>
        <strain evidence="11">Tuck. ex Michener</strain>
    </source>
</reference>
<gene>
    <name evidence="11" type="ORF">EV356DRAFT_453359</name>
</gene>
<name>A0A6A6GYM8_VIRVR</name>
<dbReference type="PROSITE" id="PS50089">
    <property type="entry name" value="ZF_RING_2"/>
    <property type="match status" value="1"/>
</dbReference>
<dbReference type="AlphaFoldDB" id="A0A6A6GYM8"/>
<feature type="domain" description="RING-type" evidence="8">
    <location>
        <begin position="622"/>
        <end position="681"/>
    </location>
</feature>
<accession>A0A6A6GYM8</accession>
<keyword evidence="3 7" id="KW-0863">Zinc-finger</keyword>
<evidence type="ECO:0000313" key="11">
    <source>
        <dbReference type="EMBL" id="KAF2230719.1"/>
    </source>
</evidence>
<dbReference type="InterPro" id="IPR000330">
    <property type="entry name" value="SNF2_N"/>
</dbReference>
<feature type="domain" description="Helicase ATP-binding" evidence="9">
    <location>
        <begin position="299"/>
        <end position="482"/>
    </location>
</feature>
<dbReference type="InterPro" id="IPR038718">
    <property type="entry name" value="SNF2-like_sf"/>
</dbReference>
<keyword evidence="4" id="KW-0378">Hydrolase</keyword>
<dbReference type="Gene3D" id="3.40.50.10810">
    <property type="entry name" value="Tandem AAA-ATPase domain"/>
    <property type="match status" value="1"/>
</dbReference>
<feature type="domain" description="Helicase C-terminal" evidence="10">
    <location>
        <begin position="721"/>
        <end position="876"/>
    </location>
</feature>
<evidence type="ECO:0000256" key="3">
    <source>
        <dbReference type="ARBA" id="ARBA00022771"/>
    </source>
</evidence>
<evidence type="ECO:0000259" key="8">
    <source>
        <dbReference type="PROSITE" id="PS50089"/>
    </source>
</evidence>
<evidence type="ECO:0000259" key="9">
    <source>
        <dbReference type="PROSITE" id="PS51192"/>
    </source>
</evidence>
<dbReference type="Gene3D" id="3.40.50.300">
    <property type="entry name" value="P-loop containing nucleotide triphosphate hydrolases"/>
    <property type="match status" value="1"/>
</dbReference>
<dbReference type="InterPro" id="IPR027417">
    <property type="entry name" value="P-loop_NTPase"/>
</dbReference>
<sequence>MLDPSLLIAEEDVQDWAQSLTLEGSAVTDSQQQATEAYEQVCYGMIYRSLVQLKGDMFSLRNKLKVINRTEGQDYQPFRIAMSSEEQVFLFFPDGTEFGVLNDHHSKTWKEFVDDSSIEFEALAQHSVLHDTISRAEKSSDAKVRVNINVYGPISSSKDIGNKLSMHKTYLQNPHIYRVGYTYENPHVITFPEIQPSSSVVTEQIEEATGNTEPEKSDAERFRKTVNEVYSSLKRGAKLDGFKGDERLNTKLLTHQEQALEFMIQRESGEIPDEFRLWHPIEIEGQRWYIHSITNHKSTIPYEEKGGGILADEMGMGKSLSILSLMMRTLEDGENWANEKIIEDEHRLTKLRSRATLVIVSSALLINGWLEEIRQHLGVKLRTVKYHGQRRKDYSTTIEDNDIVITTYNTISSEYRNKYSILHNIAWYRIVLDEAHVIRRQATDINRTVSELTAKSRWLLTGTPIQNRLEDIGALFSFLRARPFDSMANFRRYIVNPFEESEAGRELATQRLTTLIDSLCLRRTKELLNLPEEQSRTRMLTLSLDERSQYERTKTFMVQAIKQSAGEFDRHNTFSMFQAQLQLRILCNHGTFQHHFQFQRRSLRDEQEDALCSSGGNAVIQCSSCKRSMPTLGSNKIYRTFAEDCAHILCSECLESSDQDSGLGSSEVGDDDTISHCPPCSATGVIAKLKLGTASQQSEARDDDYFRSEGHSTKMVALMQDVKQDLENTKSIIFSCWTRTLNLIGKHLANVGIRFERIDGECPVARRQQILNDFERDPNIRVLIMTTGTGAFGLNLTTANRVFIVEPQWNPSIENQAIARALRLGQGQQVLVTRYVIKNTIEQEMRSQQERKLKMAEIGFDADSSLPNVPRPIYDI</sequence>
<keyword evidence="6" id="KW-0067">ATP-binding</keyword>
<dbReference type="InterPro" id="IPR049730">
    <property type="entry name" value="SNF2/RAD54-like_C"/>
</dbReference>
<keyword evidence="12" id="KW-1185">Reference proteome</keyword>
<dbReference type="Proteomes" id="UP000800092">
    <property type="component" value="Unassembled WGS sequence"/>
</dbReference>
<evidence type="ECO:0000313" key="12">
    <source>
        <dbReference type="Proteomes" id="UP000800092"/>
    </source>
</evidence>
<organism evidence="11 12">
    <name type="scientific">Viridothelium virens</name>
    <name type="common">Speckled blister lichen</name>
    <name type="synonym">Trypethelium virens</name>
    <dbReference type="NCBI Taxonomy" id="1048519"/>
    <lineage>
        <taxon>Eukaryota</taxon>
        <taxon>Fungi</taxon>
        <taxon>Dikarya</taxon>
        <taxon>Ascomycota</taxon>
        <taxon>Pezizomycotina</taxon>
        <taxon>Dothideomycetes</taxon>
        <taxon>Dothideomycetes incertae sedis</taxon>
        <taxon>Trypetheliales</taxon>
        <taxon>Trypetheliaceae</taxon>
        <taxon>Viridothelium</taxon>
    </lineage>
</organism>
<dbReference type="InterPro" id="IPR017907">
    <property type="entry name" value="Znf_RING_CS"/>
</dbReference>
<dbReference type="SMART" id="SM00487">
    <property type="entry name" value="DEXDc"/>
    <property type="match status" value="1"/>
</dbReference>
<dbReference type="InterPro" id="IPR001841">
    <property type="entry name" value="Znf_RING"/>
</dbReference>
<keyword evidence="2" id="KW-0547">Nucleotide-binding</keyword>
<keyword evidence="1" id="KW-0479">Metal-binding</keyword>
<dbReference type="InterPro" id="IPR001650">
    <property type="entry name" value="Helicase_C-like"/>
</dbReference>
<dbReference type="OrthoDB" id="448448at2759"/>
<keyword evidence="5" id="KW-0862">Zinc</keyword>
<evidence type="ECO:0000256" key="5">
    <source>
        <dbReference type="ARBA" id="ARBA00022833"/>
    </source>
</evidence>
<evidence type="ECO:0000256" key="2">
    <source>
        <dbReference type="ARBA" id="ARBA00022741"/>
    </source>
</evidence>
<dbReference type="PANTHER" id="PTHR45626:SF52">
    <property type="entry name" value="SINGLE-STRANDED DNA-DEPENDENT ATPASE (EUROFUNG)"/>
    <property type="match status" value="1"/>
</dbReference>
<evidence type="ECO:0000259" key="10">
    <source>
        <dbReference type="PROSITE" id="PS51194"/>
    </source>
</evidence>
<dbReference type="PROSITE" id="PS51194">
    <property type="entry name" value="HELICASE_CTER"/>
    <property type="match status" value="1"/>
</dbReference>
<dbReference type="InterPro" id="IPR014001">
    <property type="entry name" value="Helicase_ATP-bd"/>
</dbReference>
<evidence type="ECO:0000256" key="6">
    <source>
        <dbReference type="ARBA" id="ARBA00022840"/>
    </source>
</evidence>
<dbReference type="GO" id="GO:0005524">
    <property type="term" value="F:ATP binding"/>
    <property type="evidence" value="ECO:0007669"/>
    <property type="project" value="UniProtKB-KW"/>
</dbReference>
<evidence type="ECO:0000256" key="4">
    <source>
        <dbReference type="ARBA" id="ARBA00022801"/>
    </source>
</evidence>
<evidence type="ECO:0000256" key="7">
    <source>
        <dbReference type="PROSITE-ProRule" id="PRU00175"/>
    </source>
</evidence>
<dbReference type="GO" id="GO:0016787">
    <property type="term" value="F:hydrolase activity"/>
    <property type="evidence" value="ECO:0007669"/>
    <property type="project" value="UniProtKB-KW"/>
</dbReference>
<dbReference type="GO" id="GO:0008270">
    <property type="term" value="F:zinc ion binding"/>
    <property type="evidence" value="ECO:0007669"/>
    <property type="project" value="UniProtKB-KW"/>
</dbReference>
<dbReference type="InterPro" id="IPR050628">
    <property type="entry name" value="SNF2_RAD54_helicase_TF"/>
</dbReference>
<dbReference type="EMBL" id="ML991837">
    <property type="protein sequence ID" value="KAF2230719.1"/>
    <property type="molecule type" value="Genomic_DNA"/>
</dbReference>
<dbReference type="CDD" id="cd18793">
    <property type="entry name" value="SF2_C_SNF"/>
    <property type="match status" value="1"/>
</dbReference>
<dbReference type="GO" id="GO:0006281">
    <property type="term" value="P:DNA repair"/>
    <property type="evidence" value="ECO:0007669"/>
    <property type="project" value="TreeGrafter"/>
</dbReference>
<dbReference type="SMART" id="SM00490">
    <property type="entry name" value="HELICc"/>
    <property type="match status" value="1"/>
</dbReference>